<reference evidence="2 3" key="1">
    <citation type="submission" date="2024-01" db="EMBL/GenBank/DDBJ databases">
        <title>Uliginosibacterium soil sp. nov.</title>
        <authorList>
            <person name="Lv Y."/>
        </authorList>
    </citation>
    <scope>NUCLEOTIDE SEQUENCE [LARGE SCALE GENOMIC DNA]</scope>
    <source>
        <strain evidence="2 3">H3</strain>
    </source>
</reference>
<dbReference type="EMBL" id="JAYXHS010000001">
    <property type="protein sequence ID" value="MEC5385081.1"/>
    <property type="molecule type" value="Genomic_DNA"/>
</dbReference>
<keyword evidence="3" id="KW-1185">Reference proteome</keyword>
<name>A0ABU6K093_9RHOO</name>
<organism evidence="2 3">
    <name type="scientific">Uliginosibacterium silvisoli</name>
    <dbReference type="NCBI Taxonomy" id="3114758"/>
    <lineage>
        <taxon>Bacteria</taxon>
        <taxon>Pseudomonadati</taxon>
        <taxon>Pseudomonadota</taxon>
        <taxon>Betaproteobacteria</taxon>
        <taxon>Rhodocyclales</taxon>
        <taxon>Zoogloeaceae</taxon>
        <taxon>Uliginosibacterium</taxon>
    </lineage>
</organism>
<keyword evidence="1" id="KW-1133">Transmembrane helix</keyword>
<feature type="transmembrane region" description="Helical" evidence="1">
    <location>
        <begin position="214"/>
        <end position="234"/>
    </location>
</feature>
<sequence>MTKESPAQVASPAQPKRCPGFLTQQAHLHPRLIASVLVGVVIAWLIPRSVVNETITRVLLGWNVSAWLYLVLAAIMMLRSTHESMRARAECEDEGKVLLLILVIITAIASLVAIVVALLAAKDLSGGDKAAHLTLVACTIVASWAFTHTMFALHYAHDFYVALANERDGGLVFPGTKHPDYSDFLYFAAVIGTSGQTADVSFSSQRMRRIGALHCVLAFFFNTSVLALTINIAASML</sequence>
<comment type="caution">
    <text evidence="2">The sequence shown here is derived from an EMBL/GenBank/DDBJ whole genome shotgun (WGS) entry which is preliminary data.</text>
</comment>
<gene>
    <name evidence="2" type="ORF">VVD49_05060</name>
</gene>
<evidence type="ECO:0000256" key="1">
    <source>
        <dbReference type="SAM" id="Phobius"/>
    </source>
</evidence>
<protein>
    <submittedName>
        <fullName evidence="2">DUF1345 domain-containing protein</fullName>
    </submittedName>
</protein>
<evidence type="ECO:0000313" key="3">
    <source>
        <dbReference type="Proteomes" id="UP001331561"/>
    </source>
</evidence>
<feature type="transmembrane region" description="Helical" evidence="1">
    <location>
        <begin position="133"/>
        <end position="156"/>
    </location>
</feature>
<proteinExistence type="predicted"/>
<feature type="transmembrane region" description="Helical" evidence="1">
    <location>
        <begin position="98"/>
        <end position="121"/>
    </location>
</feature>
<dbReference type="Pfam" id="PF07077">
    <property type="entry name" value="DUF1345"/>
    <property type="match status" value="1"/>
</dbReference>
<dbReference type="Proteomes" id="UP001331561">
    <property type="component" value="Unassembled WGS sequence"/>
</dbReference>
<evidence type="ECO:0000313" key="2">
    <source>
        <dbReference type="EMBL" id="MEC5385081.1"/>
    </source>
</evidence>
<keyword evidence="1" id="KW-0472">Membrane</keyword>
<keyword evidence="1" id="KW-0812">Transmembrane</keyword>
<dbReference type="InterPro" id="IPR009781">
    <property type="entry name" value="DUF1345"/>
</dbReference>
<feature type="transmembrane region" description="Helical" evidence="1">
    <location>
        <begin position="58"/>
        <end position="78"/>
    </location>
</feature>
<dbReference type="RefSeq" id="WP_327598045.1">
    <property type="nucleotide sequence ID" value="NZ_JAYXHS010000001.1"/>
</dbReference>
<feature type="transmembrane region" description="Helical" evidence="1">
    <location>
        <begin position="28"/>
        <end position="46"/>
    </location>
</feature>
<feature type="transmembrane region" description="Helical" evidence="1">
    <location>
        <begin position="184"/>
        <end position="202"/>
    </location>
</feature>
<accession>A0ABU6K093</accession>